<name>A0A7W7RYQ1_9ACTN</name>
<dbReference type="Proteomes" id="UP000534286">
    <property type="component" value="Unassembled WGS sequence"/>
</dbReference>
<organism evidence="1 2">
    <name type="scientific">Streptosporangium album</name>
    <dbReference type="NCBI Taxonomy" id="47479"/>
    <lineage>
        <taxon>Bacteria</taxon>
        <taxon>Bacillati</taxon>
        <taxon>Actinomycetota</taxon>
        <taxon>Actinomycetes</taxon>
        <taxon>Streptosporangiales</taxon>
        <taxon>Streptosporangiaceae</taxon>
        <taxon>Streptosporangium</taxon>
    </lineage>
</organism>
<evidence type="ECO:0008006" key="3">
    <source>
        <dbReference type="Google" id="ProtNLM"/>
    </source>
</evidence>
<protein>
    <recommendedName>
        <fullName evidence="3">Secreted protein</fullName>
    </recommendedName>
</protein>
<proteinExistence type="predicted"/>
<dbReference type="EMBL" id="JACHJU010000002">
    <property type="protein sequence ID" value="MBB4940705.1"/>
    <property type="molecule type" value="Genomic_DNA"/>
</dbReference>
<comment type="caution">
    <text evidence="1">The sequence shown here is derived from an EMBL/GenBank/DDBJ whole genome shotgun (WGS) entry which is preliminary data.</text>
</comment>
<dbReference type="Pfam" id="PF18143">
    <property type="entry name" value="HAD_SAK_2"/>
    <property type="match status" value="1"/>
</dbReference>
<dbReference type="AlphaFoldDB" id="A0A7W7RYQ1"/>
<keyword evidence="2" id="KW-1185">Reference proteome</keyword>
<reference evidence="1 2" key="1">
    <citation type="submission" date="2020-08" db="EMBL/GenBank/DDBJ databases">
        <title>Sequencing the genomes of 1000 actinobacteria strains.</title>
        <authorList>
            <person name="Klenk H.-P."/>
        </authorList>
    </citation>
    <scope>NUCLEOTIDE SEQUENCE [LARGE SCALE GENOMIC DNA]</scope>
    <source>
        <strain evidence="1 2">DSM 43023</strain>
    </source>
</reference>
<dbReference type="RefSeq" id="WP_184756872.1">
    <property type="nucleotide sequence ID" value="NZ_BAABEK010000005.1"/>
</dbReference>
<gene>
    <name evidence="1" type="ORF">FHR32_005082</name>
</gene>
<evidence type="ECO:0000313" key="2">
    <source>
        <dbReference type="Proteomes" id="UP000534286"/>
    </source>
</evidence>
<evidence type="ECO:0000313" key="1">
    <source>
        <dbReference type="EMBL" id="MBB4940705.1"/>
    </source>
</evidence>
<sequence>MSAETTRPLLLIDVDGVLNPFRRPGPEWFRTKCSADGRSYNMLLNPAHGPKLLDLAATVGCDLVWATTWEHDANTEISPKIGLPELPVIEVDRDNRWRDRGVDVMFKTPHVADWVKGRPFVWLDDDLTDLDEAYLREHEGVGDFLVIHVDGQFGLTDGDLVEATVWLIEHGSPAGEQS</sequence>
<accession>A0A7W7RYQ1</accession>